<feature type="transmembrane region" description="Helical" evidence="7">
    <location>
        <begin position="385"/>
        <end position="403"/>
    </location>
</feature>
<dbReference type="Proteomes" id="UP001482520">
    <property type="component" value="Unassembled WGS sequence"/>
</dbReference>
<dbReference type="SUPFAM" id="SSF103473">
    <property type="entry name" value="MFS general substrate transporter"/>
    <property type="match status" value="1"/>
</dbReference>
<keyword evidence="4 7" id="KW-0812">Transmembrane</keyword>
<evidence type="ECO:0000313" key="9">
    <source>
        <dbReference type="EMBL" id="MEQ7848025.1"/>
    </source>
</evidence>
<proteinExistence type="predicted"/>
<evidence type="ECO:0000256" key="3">
    <source>
        <dbReference type="ARBA" id="ARBA00022475"/>
    </source>
</evidence>
<keyword evidence="6 7" id="KW-0472">Membrane</keyword>
<accession>A0ABV1NZT1</accession>
<dbReference type="Gene3D" id="1.20.1250.20">
    <property type="entry name" value="MFS general substrate transporter like domains"/>
    <property type="match status" value="1"/>
</dbReference>
<keyword evidence="10" id="KW-1185">Reference proteome</keyword>
<evidence type="ECO:0000313" key="10">
    <source>
        <dbReference type="Proteomes" id="UP001482520"/>
    </source>
</evidence>
<comment type="subcellular location">
    <subcellularLocation>
        <location evidence="1">Cell membrane</location>
        <topology evidence="1">Multi-pass membrane protein</topology>
    </subcellularLocation>
</comment>
<dbReference type="Pfam" id="PF05977">
    <property type="entry name" value="MFS_3"/>
    <property type="match status" value="1"/>
</dbReference>
<evidence type="ECO:0000256" key="6">
    <source>
        <dbReference type="ARBA" id="ARBA00023136"/>
    </source>
</evidence>
<evidence type="ECO:0000256" key="7">
    <source>
        <dbReference type="SAM" id="Phobius"/>
    </source>
</evidence>
<evidence type="ECO:0000256" key="2">
    <source>
        <dbReference type="ARBA" id="ARBA00022448"/>
    </source>
</evidence>
<reference evidence="9 10" key="1">
    <citation type="submission" date="2024-02" db="EMBL/GenBank/DDBJ databases">
        <title>Full genome sequence of Nocardioides kribbensis.</title>
        <authorList>
            <person name="Poletto B.L."/>
            <person name="Silva G."/>
            <person name="Galante D."/>
            <person name="Campos K.R."/>
            <person name="Santos M.B.N."/>
            <person name="Sacchi C.T."/>
        </authorList>
    </citation>
    <scope>NUCLEOTIDE SEQUENCE [LARGE SCALE GENOMIC DNA]</scope>
    <source>
        <strain evidence="9 10">O4R</strain>
    </source>
</reference>
<feature type="transmembrane region" description="Helical" evidence="7">
    <location>
        <begin position="93"/>
        <end position="118"/>
    </location>
</feature>
<comment type="caution">
    <text evidence="9">The sequence shown here is derived from an EMBL/GenBank/DDBJ whole genome shotgun (WGS) entry which is preliminary data.</text>
</comment>
<feature type="transmembrane region" description="Helical" evidence="7">
    <location>
        <begin position="50"/>
        <end position="72"/>
    </location>
</feature>
<keyword evidence="5 7" id="KW-1133">Transmembrane helix</keyword>
<feature type="transmembrane region" description="Helical" evidence="7">
    <location>
        <begin position="295"/>
        <end position="312"/>
    </location>
</feature>
<dbReference type="RefSeq" id="WP_349804835.1">
    <property type="nucleotide sequence ID" value="NZ_JBEGDP010000013.1"/>
</dbReference>
<dbReference type="EMBL" id="JBEGDP010000013">
    <property type="protein sequence ID" value="MEQ7848025.1"/>
    <property type="molecule type" value="Genomic_DNA"/>
</dbReference>
<organism evidence="9 10">
    <name type="scientific">Nocardioides kribbensis</name>
    <dbReference type="NCBI Taxonomy" id="305517"/>
    <lineage>
        <taxon>Bacteria</taxon>
        <taxon>Bacillati</taxon>
        <taxon>Actinomycetota</taxon>
        <taxon>Actinomycetes</taxon>
        <taxon>Propionibacteriales</taxon>
        <taxon>Nocardioidaceae</taxon>
        <taxon>Nocardioides</taxon>
    </lineage>
</organism>
<evidence type="ECO:0000259" key="8">
    <source>
        <dbReference type="PROSITE" id="PS50850"/>
    </source>
</evidence>
<gene>
    <name evidence="9" type="ORF">V6R90_12130</name>
</gene>
<feature type="transmembrane region" description="Helical" evidence="7">
    <location>
        <begin position="231"/>
        <end position="254"/>
    </location>
</feature>
<sequence>MSSLVEIVVPRRLGPGYRWLLASSWTSNLGDGIVLAAGPLLVASQTDQEFLVALAALVQRLPPLLLGLYAGALTDRVDRRRPVIAVDLVRCGVLALLTTAVLTGAVSIGLVLVALFLLGTAEMFADNASSTILPMLVDRDDLAVGNARLQTGFITVNQLAGPPLGAALFAAGAAWPFAAQAVLVALGALLLSRLVLPHRPAPTDGPRADRRLRAEVGEGFRWVRHHAAVRTLVLTIFAFNVTFGAAWSVLVLYATERLGLGAVGFGLVTTVGAVGGLLGTLSYGWITRRVSLGDLMRVGLVVETLTHLGLALTTDPRVALPIFFVFGAHAFIWGTTSITVRQRAVPARLQGRVGSVNLVGVYGGLVIGSALGGALAQGFGVTAPFWFAFVGSAVLVVALWRQLSHIAHADARTAPLDDV</sequence>
<feature type="transmembrane region" description="Helical" evidence="7">
    <location>
        <begin position="318"/>
        <end position="338"/>
    </location>
</feature>
<keyword evidence="3" id="KW-1003">Cell membrane</keyword>
<dbReference type="PROSITE" id="PS50850">
    <property type="entry name" value="MFS"/>
    <property type="match status" value="1"/>
</dbReference>
<dbReference type="InterPro" id="IPR010290">
    <property type="entry name" value="TM_effector"/>
</dbReference>
<evidence type="ECO:0000256" key="5">
    <source>
        <dbReference type="ARBA" id="ARBA00022989"/>
    </source>
</evidence>
<feature type="transmembrane region" description="Helical" evidence="7">
    <location>
        <begin position="359"/>
        <end position="379"/>
    </location>
</feature>
<protein>
    <submittedName>
        <fullName evidence="9">MFS transporter</fullName>
    </submittedName>
</protein>
<keyword evidence="2" id="KW-0813">Transport</keyword>
<dbReference type="InterPro" id="IPR020846">
    <property type="entry name" value="MFS_dom"/>
</dbReference>
<evidence type="ECO:0000256" key="1">
    <source>
        <dbReference type="ARBA" id="ARBA00004651"/>
    </source>
</evidence>
<feature type="domain" description="Major facilitator superfamily (MFS) profile" evidence="8">
    <location>
        <begin position="228"/>
        <end position="419"/>
    </location>
</feature>
<dbReference type="PANTHER" id="PTHR23513">
    <property type="entry name" value="INTEGRAL MEMBRANE EFFLUX PROTEIN-RELATED"/>
    <property type="match status" value="1"/>
</dbReference>
<dbReference type="PANTHER" id="PTHR23513:SF6">
    <property type="entry name" value="MAJOR FACILITATOR SUPERFAMILY ASSOCIATED DOMAIN-CONTAINING PROTEIN"/>
    <property type="match status" value="1"/>
</dbReference>
<name>A0ABV1NZT1_9ACTN</name>
<evidence type="ECO:0000256" key="4">
    <source>
        <dbReference type="ARBA" id="ARBA00022692"/>
    </source>
</evidence>
<dbReference type="InterPro" id="IPR036259">
    <property type="entry name" value="MFS_trans_sf"/>
</dbReference>
<dbReference type="CDD" id="cd06173">
    <property type="entry name" value="MFS_MefA_like"/>
    <property type="match status" value="1"/>
</dbReference>
<feature type="transmembrane region" description="Helical" evidence="7">
    <location>
        <begin position="166"/>
        <end position="191"/>
    </location>
</feature>
<feature type="transmembrane region" description="Helical" evidence="7">
    <location>
        <begin position="260"/>
        <end position="283"/>
    </location>
</feature>